<keyword evidence="4 9" id="KW-0521">NADP</keyword>
<comment type="subunit">
    <text evidence="8">Heterotrimer of two alpha chains and a beta (PntB) chain; in Rhodospirillum, the alpha chain is made of two subunits (PntAA and PntAB) and forms a dimer.</text>
</comment>
<feature type="compositionally biased region" description="Basic and acidic residues" evidence="10">
    <location>
        <begin position="380"/>
        <end position="393"/>
    </location>
</feature>
<dbReference type="PATRIC" id="fig|1489064.4.peg.1116"/>
<comment type="caution">
    <text evidence="13">The sequence shown here is derived from an EMBL/GenBank/DDBJ whole genome shotgun (WGS) entry which is preliminary data.</text>
</comment>
<dbReference type="SMART" id="SM01003">
    <property type="entry name" value="AlaDh_PNT_N"/>
    <property type="match status" value="1"/>
</dbReference>
<organism evidence="13 14">
    <name type="scientific">Kiloniella spongiae</name>
    <dbReference type="NCBI Taxonomy" id="1489064"/>
    <lineage>
        <taxon>Bacteria</taxon>
        <taxon>Pseudomonadati</taxon>
        <taxon>Pseudomonadota</taxon>
        <taxon>Alphaproteobacteria</taxon>
        <taxon>Rhodospirillales</taxon>
        <taxon>Kiloniellaceae</taxon>
        <taxon>Kiloniella</taxon>
    </lineage>
</organism>
<dbReference type="InterPro" id="IPR036291">
    <property type="entry name" value="NAD(P)-bd_dom_sf"/>
</dbReference>
<feature type="compositionally biased region" description="Low complexity" evidence="10">
    <location>
        <begin position="394"/>
        <end position="409"/>
    </location>
</feature>
<dbReference type="Gene3D" id="3.40.50.720">
    <property type="entry name" value="NAD(P)-binding Rossmann-like Domain"/>
    <property type="match status" value="2"/>
</dbReference>
<sequence>MKIAIPKERRPNETRVAASPETVKKLVALGCDVFVEKGAGVAASFTDTAFKDAGATIGKDAAATYKDAKAVLKVQKPIAGSKDDELKVLSKGTVVISIADPYRSEKELDAYAKAELTAFAMDFVPRITRAQSMDVLSSQSNLAGYKSVLDGAGVFNRAFPMMMTAAGTVAPAKVFVMGAGVAGLQAIATARRLGAVVSATDVRPASKEQVESLGAKFVAVEDDEFKQAETAGGYAKEMSDAYKAKQATLIAETIAKVDMVITTALIPGRPAPVLVTAEMVKSMKPGSVIVDLAVETGGNCELSVAGKVVEKDGVFIVGYNNVPGRLATDASSLYAKNVFNFFELLFDKEAKDLKIDWNDEIIKGTCVTHEGSIVHPALAHAEKKPVSKSETKALAESTSSSTKSTTAKRTPAKKAPAKKTTTKAVPKKAATKSGTKTEPKDEGNA</sequence>
<dbReference type="Pfam" id="PF05222">
    <property type="entry name" value="AlaDh_PNT_N"/>
    <property type="match status" value="1"/>
</dbReference>
<dbReference type="FunFam" id="3.40.50.720:FF:000188">
    <property type="entry name" value="NAD(P) transhydrogenase alpha subunit 1"/>
    <property type="match status" value="1"/>
</dbReference>
<dbReference type="AlphaFoldDB" id="A0A0H2MIY2"/>
<dbReference type="SMART" id="SM01002">
    <property type="entry name" value="AlaDh_PNT_C"/>
    <property type="match status" value="1"/>
</dbReference>
<dbReference type="PANTHER" id="PTHR10160">
    <property type="entry name" value="NAD(P) TRANSHYDROGENASE"/>
    <property type="match status" value="1"/>
</dbReference>
<evidence type="ECO:0000256" key="8">
    <source>
        <dbReference type="ARBA" id="ARBA00063359"/>
    </source>
</evidence>
<evidence type="ECO:0000256" key="4">
    <source>
        <dbReference type="ARBA" id="ARBA00022857"/>
    </source>
</evidence>
<dbReference type="Proteomes" id="UP000035444">
    <property type="component" value="Unassembled WGS sequence"/>
</dbReference>
<evidence type="ECO:0000313" key="14">
    <source>
        <dbReference type="Proteomes" id="UP000035444"/>
    </source>
</evidence>
<keyword evidence="14" id="KW-1185">Reference proteome</keyword>
<evidence type="ECO:0000256" key="9">
    <source>
        <dbReference type="PIRNR" id="PIRNR000203"/>
    </source>
</evidence>
<dbReference type="GO" id="GO:0005886">
    <property type="term" value="C:plasma membrane"/>
    <property type="evidence" value="ECO:0007669"/>
    <property type="project" value="TreeGrafter"/>
</dbReference>
<evidence type="ECO:0000259" key="12">
    <source>
        <dbReference type="SMART" id="SM01003"/>
    </source>
</evidence>
<gene>
    <name evidence="13" type="ORF">WH96_00995</name>
</gene>
<comment type="function">
    <text evidence="1 9">The transhydrogenation between NADH and NADP is coupled to respiration and ATP hydrolysis and functions as a proton pump across the membrane.</text>
</comment>
<dbReference type="PIRSF" id="PIRSF000203">
    <property type="entry name" value="NADP_transhydrogenase_alpha"/>
    <property type="match status" value="1"/>
</dbReference>
<dbReference type="GO" id="GO:0006740">
    <property type="term" value="P:NADPH regeneration"/>
    <property type="evidence" value="ECO:0007669"/>
    <property type="project" value="TreeGrafter"/>
</dbReference>
<accession>A0A0H2MIY2</accession>
<dbReference type="NCBIfam" id="NF006942">
    <property type="entry name" value="PRK09424.1"/>
    <property type="match status" value="1"/>
</dbReference>
<feature type="domain" description="Alanine dehydrogenase/pyridine nucleotide transhydrogenase N-terminal" evidence="12">
    <location>
        <begin position="4"/>
        <end position="143"/>
    </location>
</feature>
<dbReference type="EMBL" id="LAQL01000002">
    <property type="protein sequence ID" value="KLN62146.1"/>
    <property type="molecule type" value="Genomic_DNA"/>
</dbReference>
<feature type="compositionally biased region" description="Basic residues" evidence="10">
    <location>
        <begin position="410"/>
        <end position="430"/>
    </location>
</feature>
<dbReference type="SUPFAM" id="SSF51735">
    <property type="entry name" value="NAD(P)-binding Rossmann-fold domains"/>
    <property type="match status" value="1"/>
</dbReference>
<comment type="similarity">
    <text evidence="2 9">Belongs to the AlaDH/PNT family.</text>
</comment>
<dbReference type="PANTHER" id="PTHR10160:SF19">
    <property type="entry name" value="PROTON-TRANSLOCATING NAD(P)(+) TRANSHYDROGENASE"/>
    <property type="match status" value="1"/>
</dbReference>
<evidence type="ECO:0000256" key="3">
    <source>
        <dbReference type="ARBA" id="ARBA00022741"/>
    </source>
</evidence>
<proteinExistence type="inferred from homology"/>
<keyword evidence="3 9" id="KW-0547">Nucleotide-binding</keyword>
<dbReference type="InterPro" id="IPR008143">
    <property type="entry name" value="Ala_DH/PNT_CS2"/>
</dbReference>
<evidence type="ECO:0000256" key="10">
    <source>
        <dbReference type="SAM" id="MobiDB-lite"/>
    </source>
</evidence>
<dbReference type="GO" id="GO:0050661">
    <property type="term" value="F:NADP binding"/>
    <property type="evidence" value="ECO:0007669"/>
    <property type="project" value="TreeGrafter"/>
</dbReference>
<reference evidence="13 14" key="1">
    <citation type="submission" date="2015-03" db="EMBL/GenBank/DDBJ databases">
        <title>Genome Sequence of Kiloniella spongiae MEBiC09566, isolated from a marine sponge.</title>
        <authorList>
            <person name="Shao Z."/>
            <person name="Wang L."/>
            <person name="Li X."/>
        </authorList>
    </citation>
    <scope>NUCLEOTIDE SEQUENCE [LARGE SCALE GENOMIC DNA]</scope>
    <source>
        <strain evidence="13 14">MEBiC09566</strain>
    </source>
</reference>
<dbReference type="GO" id="GO:0008750">
    <property type="term" value="F:proton-translocating NAD(P)+ transhydrogenase activity"/>
    <property type="evidence" value="ECO:0007669"/>
    <property type="project" value="UniProtKB-EC"/>
</dbReference>
<dbReference type="SUPFAM" id="SSF52283">
    <property type="entry name" value="Formate/glycerate dehydrogenase catalytic domain-like"/>
    <property type="match status" value="1"/>
</dbReference>
<feature type="domain" description="Alanine dehydrogenase/pyridine nucleotide transhydrogenase NAD(H)-binding" evidence="11">
    <location>
        <begin position="152"/>
        <end position="318"/>
    </location>
</feature>
<dbReference type="Pfam" id="PF01262">
    <property type="entry name" value="AlaDh_PNT_C"/>
    <property type="match status" value="1"/>
</dbReference>
<dbReference type="GO" id="GO:0016491">
    <property type="term" value="F:oxidoreductase activity"/>
    <property type="evidence" value="ECO:0007669"/>
    <property type="project" value="InterPro"/>
</dbReference>
<evidence type="ECO:0000256" key="5">
    <source>
        <dbReference type="ARBA" id="ARBA00022967"/>
    </source>
</evidence>
<dbReference type="InterPro" id="IPR026255">
    <property type="entry name" value="NADP_transhyd_a"/>
</dbReference>
<keyword evidence="5 9" id="KW-1278">Translocase</keyword>
<evidence type="ECO:0000256" key="7">
    <source>
        <dbReference type="ARBA" id="ARBA00048202"/>
    </source>
</evidence>
<dbReference type="OrthoDB" id="9804592at2"/>
<dbReference type="InterPro" id="IPR007886">
    <property type="entry name" value="AlaDH/PNT_N"/>
</dbReference>
<evidence type="ECO:0000256" key="1">
    <source>
        <dbReference type="ARBA" id="ARBA00003943"/>
    </source>
</evidence>
<dbReference type="RefSeq" id="WP_047762272.1">
    <property type="nucleotide sequence ID" value="NZ_LAQL01000002.1"/>
</dbReference>
<name>A0A0H2MIY2_9PROT</name>
<dbReference type="STRING" id="1489064.WH96_00995"/>
<dbReference type="InterPro" id="IPR007698">
    <property type="entry name" value="AlaDH/PNT_NAD(H)-bd"/>
</dbReference>
<evidence type="ECO:0000256" key="2">
    <source>
        <dbReference type="ARBA" id="ARBA00005689"/>
    </source>
</evidence>
<comment type="catalytic activity">
    <reaction evidence="7 9">
        <text>NAD(+) + NADPH + H(+)(in) = NADH + NADP(+) + H(+)(out)</text>
        <dbReference type="Rhea" id="RHEA:47992"/>
        <dbReference type="ChEBI" id="CHEBI:15378"/>
        <dbReference type="ChEBI" id="CHEBI:57540"/>
        <dbReference type="ChEBI" id="CHEBI:57783"/>
        <dbReference type="ChEBI" id="CHEBI:57945"/>
        <dbReference type="ChEBI" id="CHEBI:58349"/>
        <dbReference type="EC" id="7.1.1.1"/>
    </reaction>
</comment>
<dbReference type="EC" id="7.1.1.1" evidence="9"/>
<evidence type="ECO:0000313" key="13">
    <source>
        <dbReference type="EMBL" id="KLN62146.1"/>
    </source>
</evidence>
<feature type="region of interest" description="Disordered" evidence="10">
    <location>
        <begin position="378"/>
        <end position="445"/>
    </location>
</feature>
<dbReference type="CDD" id="cd05304">
    <property type="entry name" value="Rubrum_tdh"/>
    <property type="match status" value="1"/>
</dbReference>
<evidence type="ECO:0000256" key="6">
    <source>
        <dbReference type="ARBA" id="ARBA00023027"/>
    </source>
</evidence>
<dbReference type="PROSITE" id="PS00837">
    <property type="entry name" value="ALADH_PNT_2"/>
    <property type="match status" value="1"/>
</dbReference>
<protein>
    <recommendedName>
        <fullName evidence="9">NAD(P) transhydrogenase subunit alpha</fullName>
        <ecNumber evidence="9">7.1.1.1</ecNumber>
    </recommendedName>
</protein>
<evidence type="ECO:0000259" key="11">
    <source>
        <dbReference type="SMART" id="SM01002"/>
    </source>
</evidence>
<keyword evidence="6 9" id="KW-0520">NAD</keyword>
<feature type="compositionally biased region" description="Basic and acidic residues" evidence="10">
    <location>
        <begin position="435"/>
        <end position="445"/>
    </location>
</feature>